<evidence type="ECO:0000313" key="5">
    <source>
        <dbReference type="EMBL" id="MEQ2511020.1"/>
    </source>
</evidence>
<dbReference type="RefSeq" id="WP_349135718.1">
    <property type="nucleotide sequence ID" value="NZ_JBBMFF010000207.1"/>
</dbReference>
<organism evidence="5 6">
    <name type="scientific">Faecousia intestinalis</name>
    <dbReference type="NCBI Taxonomy" id="3133167"/>
    <lineage>
        <taxon>Bacteria</taxon>
        <taxon>Bacillati</taxon>
        <taxon>Bacillota</taxon>
        <taxon>Clostridia</taxon>
        <taxon>Eubacteriales</taxon>
        <taxon>Oscillospiraceae</taxon>
        <taxon>Faecousia</taxon>
    </lineage>
</organism>
<dbReference type="InterPro" id="IPR014883">
    <property type="entry name" value="VRR_NUC"/>
</dbReference>
<evidence type="ECO:0000256" key="3">
    <source>
        <dbReference type="ARBA" id="ARBA00022801"/>
    </source>
</evidence>
<name>A0ABV1G6K7_9FIRM</name>
<evidence type="ECO:0000259" key="4">
    <source>
        <dbReference type="SMART" id="SM00990"/>
    </source>
</evidence>
<keyword evidence="6" id="KW-1185">Reference proteome</keyword>
<evidence type="ECO:0000256" key="2">
    <source>
        <dbReference type="ARBA" id="ARBA00022722"/>
    </source>
</evidence>
<comment type="cofactor">
    <cofactor evidence="1">
        <name>Mg(2+)</name>
        <dbReference type="ChEBI" id="CHEBI:18420"/>
    </cofactor>
</comment>
<keyword evidence="3" id="KW-0378">Hydrolase</keyword>
<dbReference type="InterPro" id="IPR011856">
    <property type="entry name" value="tRNA_endonuc-like_dom_sf"/>
</dbReference>
<dbReference type="Gene3D" id="3.40.1350.10">
    <property type="match status" value="1"/>
</dbReference>
<accession>A0ABV1G6K7</accession>
<dbReference type="Proteomes" id="UP001491552">
    <property type="component" value="Unassembled WGS sequence"/>
</dbReference>
<dbReference type="SMART" id="SM00990">
    <property type="entry name" value="VRR_NUC"/>
    <property type="match status" value="1"/>
</dbReference>
<evidence type="ECO:0000313" key="6">
    <source>
        <dbReference type="Proteomes" id="UP001491552"/>
    </source>
</evidence>
<proteinExistence type="predicted"/>
<evidence type="ECO:0000256" key="1">
    <source>
        <dbReference type="ARBA" id="ARBA00001946"/>
    </source>
</evidence>
<comment type="caution">
    <text evidence="5">The sequence shown here is derived from an EMBL/GenBank/DDBJ whole genome shotgun (WGS) entry which is preliminary data.</text>
</comment>
<reference evidence="5 6" key="1">
    <citation type="submission" date="2024-03" db="EMBL/GenBank/DDBJ databases">
        <title>Human intestinal bacterial collection.</title>
        <authorList>
            <person name="Pauvert C."/>
            <person name="Hitch T.C.A."/>
            <person name="Clavel T."/>
        </authorList>
    </citation>
    <scope>NUCLEOTIDE SEQUENCE [LARGE SCALE GENOMIC DNA]</scope>
    <source>
        <strain evidence="5 6">CLA-AA-H192</strain>
    </source>
</reference>
<dbReference type="EMBL" id="JBBMFF010000207">
    <property type="protein sequence ID" value="MEQ2511020.1"/>
    <property type="molecule type" value="Genomic_DNA"/>
</dbReference>
<keyword evidence="2" id="KW-0540">Nuclease</keyword>
<sequence length="93" mass="10221">MREKQVETKLVTETKSMGGLALKFTSPGLDGVPDRLVLLPGGKMAFIEVKAPGKTMRPLQKRRKRQLEGLGFLVFCLDRPEQIGGILNAIQAT</sequence>
<protein>
    <submittedName>
        <fullName evidence="5">VRR-NUC domain-containing protein</fullName>
    </submittedName>
</protein>
<feature type="domain" description="VRR-NUC" evidence="4">
    <location>
        <begin position="1"/>
        <end position="81"/>
    </location>
</feature>
<gene>
    <name evidence="5" type="ORF">WMO66_07135</name>
</gene>